<evidence type="ECO:0000313" key="1">
    <source>
        <dbReference type="EMBL" id="NME53077.1"/>
    </source>
</evidence>
<dbReference type="Proteomes" id="UP000522333">
    <property type="component" value="Unassembled WGS sequence"/>
</dbReference>
<dbReference type="EMBL" id="JABAFY010000062">
    <property type="protein sequence ID" value="NME53077.1"/>
    <property type="molecule type" value="Genomic_DNA"/>
</dbReference>
<dbReference type="RefSeq" id="WP_168936373.1">
    <property type="nucleotide sequence ID" value="NZ_JABAFY010000062.1"/>
</dbReference>
<sequence>MESIAAHTGHPEYFSTATVITANPATLTCDILKTKGGMLYGVPILNTTGGLQSNDASWASNLRGAVVFYTYLDGQPYIMGTIPVAVKPGVPTSTSSTSTDSGGDNKLTYGATRRDSYTCGRPASYMPGDKVFSTDGGAELALLSEGGIVLKASPMSQIIMGALMDFVKIVARELTISTDFGDISFSHGSSGRTGMSIVGGAKYGDEAQPGSGTPTTHFYLGDTPDAPDSRFGVRVNSVDGGDYGAIVMGTDGKLVLATSRDALLSVGKDNEVRVMGDDYYQVDGKRSVEVGGDETRAIFGKLDFTVGNRENHSVGSDLDLQVGGALRVGAESITLVSRSNSVGPVDVTCSSLNIRKA</sequence>
<dbReference type="SUPFAM" id="SSF69349">
    <property type="entry name" value="Phage fibre proteins"/>
    <property type="match status" value="1"/>
</dbReference>
<organism evidence="1 2">
    <name type="scientific">Desulfovibrio piger</name>
    <dbReference type="NCBI Taxonomy" id="901"/>
    <lineage>
        <taxon>Bacteria</taxon>
        <taxon>Pseudomonadati</taxon>
        <taxon>Thermodesulfobacteriota</taxon>
        <taxon>Desulfovibrionia</taxon>
        <taxon>Desulfovibrionales</taxon>
        <taxon>Desulfovibrionaceae</taxon>
        <taxon>Desulfovibrio</taxon>
    </lineage>
</organism>
<proteinExistence type="predicted"/>
<gene>
    <name evidence="1" type="ORF">HF854_11265</name>
</gene>
<name>A0A848CL18_9BACT</name>
<comment type="caution">
    <text evidence="1">The sequence shown here is derived from an EMBL/GenBank/DDBJ whole genome shotgun (WGS) entry which is preliminary data.</text>
</comment>
<protein>
    <submittedName>
        <fullName evidence="1">Uncharacterized protein</fullName>
    </submittedName>
</protein>
<reference evidence="1 2" key="1">
    <citation type="submission" date="2020-04" db="EMBL/GenBank/DDBJ databases">
        <authorList>
            <person name="Hitch T.C.A."/>
            <person name="Wylensek D."/>
            <person name="Clavel T."/>
        </authorList>
    </citation>
    <scope>NUCLEOTIDE SEQUENCE [LARGE SCALE GENOMIC DNA]</scope>
    <source>
        <strain evidence="1 2">PG-251-APC-1</strain>
    </source>
</reference>
<evidence type="ECO:0000313" key="2">
    <source>
        <dbReference type="Proteomes" id="UP000522333"/>
    </source>
</evidence>
<accession>A0A848CL18</accession>
<dbReference type="AlphaFoldDB" id="A0A848CL18"/>